<evidence type="ECO:0000256" key="1">
    <source>
        <dbReference type="ARBA" id="ARBA00022801"/>
    </source>
</evidence>
<proteinExistence type="inferred from homology"/>
<protein>
    <submittedName>
        <fullName evidence="4">NUDIX hydrolase</fullName>
    </submittedName>
</protein>
<comment type="caution">
    <text evidence="4">The sequence shown here is derived from an EMBL/GenBank/DDBJ whole genome shotgun (WGS) entry which is preliminary data.</text>
</comment>
<dbReference type="InterPro" id="IPR020084">
    <property type="entry name" value="NUDIX_hydrolase_CS"/>
</dbReference>
<organism evidence="4 5">
    <name type="scientific">Winogradskyella aurantia</name>
    <dbReference type="NCBI Taxonomy" id="1915063"/>
    <lineage>
        <taxon>Bacteria</taxon>
        <taxon>Pseudomonadati</taxon>
        <taxon>Bacteroidota</taxon>
        <taxon>Flavobacteriia</taxon>
        <taxon>Flavobacteriales</taxon>
        <taxon>Flavobacteriaceae</taxon>
        <taxon>Winogradskyella</taxon>
    </lineage>
</organism>
<dbReference type="PRINTS" id="PR00502">
    <property type="entry name" value="NUDIXFAMILY"/>
</dbReference>
<feature type="domain" description="Nudix hydrolase" evidence="3">
    <location>
        <begin position="67"/>
        <end position="193"/>
    </location>
</feature>
<dbReference type="PANTHER" id="PTHR43736:SF1">
    <property type="entry name" value="DIHYDRONEOPTERIN TRIPHOSPHATE DIPHOSPHATASE"/>
    <property type="match status" value="1"/>
</dbReference>
<dbReference type="AlphaFoldDB" id="A0A265UNB2"/>
<evidence type="ECO:0000313" key="5">
    <source>
        <dbReference type="Proteomes" id="UP000216840"/>
    </source>
</evidence>
<reference evidence="4 5" key="1">
    <citation type="submission" date="2017-05" db="EMBL/GenBank/DDBJ databases">
        <title>The draft genome sequence of Idiomarina salinarum WNB302.</title>
        <authorList>
            <person name="Sun Y."/>
            <person name="Chen B."/>
            <person name="Du Z."/>
        </authorList>
    </citation>
    <scope>NUCLEOTIDE SEQUENCE [LARGE SCALE GENOMIC DNA]</scope>
    <source>
        <strain evidence="4 5">WNB302</strain>
    </source>
</reference>
<gene>
    <name evidence="4" type="ORF">CA834_13315</name>
</gene>
<comment type="similarity">
    <text evidence="2">Belongs to the Nudix hydrolase family.</text>
</comment>
<dbReference type="Proteomes" id="UP000216840">
    <property type="component" value="Unassembled WGS sequence"/>
</dbReference>
<dbReference type="PROSITE" id="PS00893">
    <property type="entry name" value="NUDIX_BOX"/>
    <property type="match status" value="1"/>
</dbReference>
<dbReference type="InterPro" id="IPR020476">
    <property type="entry name" value="Nudix_hydrolase"/>
</dbReference>
<dbReference type="Pfam" id="PF00293">
    <property type="entry name" value="NUDIX"/>
    <property type="match status" value="1"/>
</dbReference>
<evidence type="ECO:0000259" key="3">
    <source>
        <dbReference type="PROSITE" id="PS51462"/>
    </source>
</evidence>
<dbReference type="PROSITE" id="PS51462">
    <property type="entry name" value="NUDIX"/>
    <property type="match status" value="1"/>
</dbReference>
<dbReference type="GO" id="GO:0016787">
    <property type="term" value="F:hydrolase activity"/>
    <property type="evidence" value="ECO:0007669"/>
    <property type="project" value="UniProtKB-KW"/>
</dbReference>
<dbReference type="CDD" id="cd03673">
    <property type="entry name" value="NUDIX_Ap6A_hydrolase"/>
    <property type="match status" value="1"/>
</dbReference>
<dbReference type="InterPro" id="IPR000086">
    <property type="entry name" value="NUDIX_hydrolase_dom"/>
</dbReference>
<evidence type="ECO:0000256" key="2">
    <source>
        <dbReference type="RuleBase" id="RU003476"/>
    </source>
</evidence>
<evidence type="ECO:0000313" key="4">
    <source>
        <dbReference type="EMBL" id="OZV66815.1"/>
    </source>
</evidence>
<name>A0A265UNB2_9FLAO</name>
<dbReference type="InterPro" id="IPR015797">
    <property type="entry name" value="NUDIX_hydrolase-like_dom_sf"/>
</dbReference>
<dbReference type="PANTHER" id="PTHR43736">
    <property type="entry name" value="ADP-RIBOSE PYROPHOSPHATASE"/>
    <property type="match status" value="1"/>
</dbReference>
<sequence length="193" mass="22141">MYTVYVGNKPIILTSEVQPETDFKSFLLKSVSIGKVIKTLNKTDLKAVHLVHKNPEKLLKHFLKLLPVVVAGGGKVYNKKNEVLFIYRNDKWDLPKGKAERKESIEETAIREVEEETGVKGLAITKSLPTTYHIFKRNGKHRIKVTYWFEMKTNFEGELLPQENEGITKVQWLDKNASKKALENSYANIKVLV</sequence>
<accession>A0A265UNB2</accession>
<dbReference type="OrthoDB" id="9816289at2"/>
<dbReference type="RefSeq" id="WP_094969220.1">
    <property type="nucleotide sequence ID" value="NZ_NGJN01000008.1"/>
</dbReference>
<dbReference type="Gene3D" id="3.90.79.10">
    <property type="entry name" value="Nucleoside Triphosphate Pyrophosphohydrolase"/>
    <property type="match status" value="1"/>
</dbReference>
<keyword evidence="5" id="KW-1185">Reference proteome</keyword>
<keyword evidence="1 2" id="KW-0378">Hydrolase</keyword>
<dbReference type="SUPFAM" id="SSF55811">
    <property type="entry name" value="Nudix"/>
    <property type="match status" value="1"/>
</dbReference>
<dbReference type="EMBL" id="NGJN01000008">
    <property type="protein sequence ID" value="OZV66815.1"/>
    <property type="molecule type" value="Genomic_DNA"/>
</dbReference>